<protein>
    <submittedName>
        <fullName evidence="1">Uncharacterized protein</fullName>
    </submittedName>
</protein>
<name>A0A7U8K8S2_BRUNE</name>
<sequence>MKTSRNHKELETVLSNLNAARADPDDGFVILSQSDADFLADRLNVYISGNVNTLDEAFGLKRGRGAPQNGPIYPHNMEMARKALFRGKKSWNDIASELGADPRTLQRLVKRHEQHAIESMASELVRHMNEKDRIEKNHNTLSVTNSVI</sequence>
<gene>
    <name evidence="1" type="ORF">BANG_00549</name>
</gene>
<dbReference type="AlphaFoldDB" id="A0A7U8K8S2"/>
<dbReference type="Proteomes" id="UP000005727">
    <property type="component" value="Unassembled WGS sequence"/>
</dbReference>
<organism evidence="1 2">
    <name type="scientific">Brucella neotomae 5K33</name>
    <dbReference type="NCBI Taxonomy" id="520456"/>
    <lineage>
        <taxon>Bacteria</taxon>
        <taxon>Pseudomonadati</taxon>
        <taxon>Pseudomonadota</taxon>
        <taxon>Alphaproteobacteria</taxon>
        <taxon>Hyphomicrobiales</taxon>
        <taxon>Brucellaceae</taxon>
        <taxon>Brucella/Ochrobactrum group</taxon>
        <taxon>Brucella</taxon>
    </lineage>
</organism>
<keyword evidence="2" id="KW-1185">Reference proteome</keyword>
<dbReference type="RefSeq" id="WP_004687928.1">
    <property type="nucleotide sequence ID" value="NZ_AZBJ02000053.1"/>
</dbReference>
<evidence type="ECO:0000313" key="1">
    <source>
        <dbReference type="EMBL" id="EEY03838.1"/>
    </source>
</evidence>
<reference evidence="1 2" key="1">
    <citation type="submission" date="2009-01" db="EMBL/GenBank/DDBJ databases">
        <title>The Genome Sequence of Brucella neotomae 5K33.</title>
        <authorList>
            <consortium name="The Broad Institute Genome Sequencing Platform"/>
            <person name="Ward D."/>
            <person name="Young S.K."/>
            <person name="Kodira C.D."/>
            <person name="Zeng Q."/>
            <person name="Koehrsen M."/>
            <person name="Alvarado L."/>
            <person name="Berlin A."/>
            <person name="Borenstein D."/>
            <person name="Chen Z."/>
            <person name="Engels R."/>
            <person name="Freedman E."/>
            <person name="Gellesch M."/>
            <person name="Goldberg J."/>
            <person name="Griggs A."/>
            <person name="Gujja S."/>
            <person name="Heiman D."/>
            <person name="Hepburn T."/>
            <person name="Howarth C."/>
            <person name="Jen D."/>
            <person name="Larson L."/>
            <person name="Lewis B."/>
            <person name="Mehta T."/>
            <person name="Park D."/>
            <person name="Pearson M."/>
            <person name="Roberts A."/>
            <person name="Saif S."/>
            <person name="Shea T."/>
            <person name="Shenoy N."/>
            <person name="Sisk P."/>
            <person name="Stolte C."/>
            <person name="Sykes S."/>
            <person name="Walk T."/>
            <person name="White J."/>
            <person name="Yandava C."/>
            <person name="Whatmore A.M."/>
            <person name="Perrett L.L."/>
            <person name="O'Callaghan D."/>
            <person name="Nusbaum C."/>
            <person name="Galagan J."/>
            <person name="Birren B."/>
        </authorList>
    </citation>
    <scope>NUCLEOTIDE SEQUENCE [LARGE SCALE GENOMIC DNA]</scope>
    <source>
        <strain evidence="1 2">5K33</strain>
    </source>
</reference>
<dbReference type="EMBL" id="EQ999582">
    <property type="protein sequence ID" value="EEY03838.1"/>
    <property type="molecule type" value="Genomic_DNA"/>
</dbReference>
<proteinExistence type="predicted"/>
<evidence type="ECO:0000313" key="2">
    <source>
        <dbReference type="Proteomes" id="UP000005727"/>
    </source>
</evidence>
<accession>A0A7U8K8S2</accession>